<protein>
    <submittedName>
        <fullName evidence="1">Uncharacterized protein</fullName>
    </submittedName>
</protein>
<dbReference type="Proteomes" id="UP000258330">
    <property type="component" value="Segment"/>
</dbReference>
<organism evidence="1 2">
    <name type="scientific">Clostridium phage CPS2</name>
    <dbReference type="NCBI Taxonomy" id="2175605"/>
    <lineage>
        <taxon>Viruses</taxon>
        <taxon>Duplodnaviria</taxon>
        <taxon>Heunggongvirae</taxon>
        <taxon>Uroviricota</taxon>
        <taxon>Caudoviricetes</taxon>
        <taxon>Guelinviridae</taxon>
        <taxon>Brucesealvirus</taxon>
        <taxon>Brucesealvirus CPS2</taxon>
    </lineage>
</organism>
<sequence>MNKSKYREKQITKVLREFKEKGWELPKNRTGNIYDVVKSKQSYDRYMTKVRKQRSHEKEKIKVHEEVQEYKEKRNKEIETEIKKGLHEVYKENTGKYFAKKDEIGLNIRDIRKGSKHIHDKITNHFMDTLTEEMEYTDKDGNKKGNGAFFVNTAEEDGVEENLNEIKKLMSNDVNVLGHMSELMTYLYEKIIPQKYEEQTLNGDVIPPKYNTGHAKAPLSFFQDTSRKLLNKYKELLS</sequence>
<name>A0A343X851_9CAUD</name>
<reference evidence="1 2" key="1">
    <citation type="journal article" date="2018" name="Viruses">
        <title>Clostridium perfringens Virulent Bacteriophage CPS2 and Its Thermostable Endolysin LysCPS2.</title>
        <authorList>
            <person name="Ha E."/>
            <person name="Son B."/>
            <person name="Ryu S."/>
        </authorList>
    </citation>
    <scope>NUCLEOTIDE SEQUENCE [LARGE SCALE GENOMIC DNA]</scope>
</reference>
<evidence type="ECO:0000313" key="1">
    <source>
        <dbReference type="EMBL" id="AWG96527.1"/>
    </source>
</evidence>
<accession>A0A343X851</accession>
<proteinExistence type="predicted"/>
<dbReference type="EMBL" id="MH248069">
    <property type="protein sequence ID" value="AWG96527.1"/>
    <property type="molecule type" value="Genomic_DNA"/>
</dbReference>
<evidence type="ECO:0000313" key="2">
    <source>
        <dbReference type="Proteomes" id="UP000258330"/>
    </source>
</evidence>
<keyword evidence="2" id="KW-1185">Reference proteome</keyword>
<gene>
    <name evidence="1" type="ORF">CPS2_20</name>
</gene>